<dbReference type="PROSITE" id="PS51257">
    <property type="entry name" value="PROKAR_LIPOPROTEIN"/>
    <property type="match status" value="1"/>
</dbReference>
<evidence type="ECO:0000259" key="2">
    <source>
        <dbReference type="Pfam" id="PF06889"/>
    </source>
</evidence>
<feature type="signal peptide" evidence="1">
    <location>
        <begin position="1"/>
        <end position="21"/>
    </location>
</feature>
<keyword evidence="1" id="KW-0732">Signal</keyword>
<feature type="chain" id="PRO_5046625830" evidence="1">
    <location>
        <begin position="22"/>
        <end position="222"/>
    </location>
</feature>
<sequence>MKKTLLHSLAIALCVSFTSCGGDKPAGETKSEQGAKAESDQLKDDKLSSFMLGGVYFIEGYGGQSAVNGMITSSEKEEIVASYKELLEFPFKPGSDAPAIKSTLKSMWGINDKEGLIKTLGELKSGNVEKNTHRAWDYARLVNNACMGYAAGYLTKEEAEKIITEILPLAKKDFKNWEDYYADFNAGRKAWGGDPGGDKRYEDASKEMLKGDKSIYQLLPLN</sequence>
<dbReference type="InterPro" id="IPR009677">
    <property type="entry name" value="DUF1266"/>
</dbReference>
<evidence type="ECO:0000313" key="4">
    <source>
        <dbReference type="Proteomes" id="UP001144347"/>
    </source>
</evidence>
<keyword evidence="4" id="KW-1185">Reference proteome</keyword>
<name>A0ABT4L3C6_9SPHI</name>
<feature type="domain" description="DUF1266" evidence="2">
    <location>
        <begin position="130"/>
        <end position="220"/>
    </location>
</feature>
<evidence type="ECO:0000256" key="1">
    <source>
        <dbReference type="SAM" id="SignalP"/>
    </source>
</evidence>
<dbReference type="Proteomes" id="UP001144347">
    <property type="component" value="Unassembled WGS sequence"/>
</dbReference>
<dbReference type="RefSeq" id="WP_269425539.1">
    <property type="nucleotide sequence ID" value="NZ_JAPWGM010000001.1"/>
</dbReference>
<gene>
    <name evidence="3" type="ORF">O0955_00265</name>
</gene>
<accession>A0ABT4L3C6</accession>
<reference evidence="3" key="1">
    <citation type="submission" date="2022-12" db="EMBL/GenBank/DDBJ databases">
        <title>Genome sequence of HCMS5-2.</title>
        <authorList>
            <person name="Woo H."/>
        </authorList>
    </citation>
    <scope>NUCLEOTIDE SEQUENCE</scope>
    <source>
        <strain evidence="3">HCMS5-2</strain>
    </source>
</reference>
<protein>
    <submittedName>
        <fullName evidence="3">DUF1266 domain-containing protein</fullName>
    </submittedName>
</protein>
<organism evidence="3 4">
    <name type="scientific">Pedobacter punctiformis</name>
    <dbReference type="NCBI Taxonomy" id="3004097"/>
    <lineage>
        <taxon>Bacteria</taxon>
        <taxon>Pseudomonadati</taxon>
        <taxon>Bacteroidota</taxon>
        <taxon>Sphingobacteriia</taxon>
        <taxon>Sphingobacteriales</taxon>
        <taxon>Sphingobacteriaceae</taxon>
        <taxon>Pedobacter</taxon>
    </lineage>
</organism>
<evidence type="ECO:0000313" key="3">
    <source>
        <dbReference type="EMBL" id="MCZ4242420.1"/>
    </source>
</evidence>
<dbReference type="Pfam" id="PF06889">
    <property type="entry name" value="DUF1266"/>
    <property type="match status" value="1"/>
</dbReference>
<proteinExistence type="predicted"/>
<comment type="caution">
    <text evidence="3">The sequence shown here is derived from an EMBL/GenBank/DDBJ whole genome shotgun (WGS) entry which is preliminary data.</text>
</comment>
<dbReference type="EMBL" id="JAPWGM010000001">
    <property type="protein sequence ID" value="MCZ4242420.1"/>
    <property type="molecule type" value="Genomic_DNA"/>
</dbReference>